<evidence type="ECO:0000256" key="3">
    <source>
        <dbReference type="ARBA" id="ARBA00022692"/>
    </source>
</evidence>
<dbReference type="SUPFAM" id="SSF55073">
    <property type="entry name" value="Nucleotide cyclase"/>
    <property type="match status" value="1"/>
</dbReference>
<dbReference type="InterPro" id="IPR050469">
    <property type="entry name" value="Diguanylate_Cyclase"/>
</dbReference>
<keyword evidence="3 6" id="KW-0812">Transmembrane</keyword>
<comment type="caution">
    <text evidence="8">The sequence shown here is derived from an EMBL/GenBank/DDBJ whole genome shotgun (WGS) entry which is preliminary data.</text>
</comment>
<keyword evidence="5 6" id="KW-0472">Membrane</keyword>
<dbReference type="GO" id="GO:0043709">
    <property type="term" value="P:cell adhesion involved in single-species biofilm formation"/>
    <property type="evidence" value="ECO:0007669"/>
    <property type="project" value="TreeGrafter"/>
</dbReference>
<protein>
    <submittedName>
        <fullName evidence="8">GGDEF domain-containing protein</fullName>
    </submittedName>
</protein>
<dbReference type="EMBL" id="RZNX01000004">
    <property type="protein sequence ID" value="RUT30579.1"/>
    <property type="molecule type" value="Genomic_DNA"/>
</dbReference>
<dbReference type="SMART" id="SM00267">
    <property type="entry name" value="GGDEF"/>
    <property type="match status" value="1"/>
</dbReference>
<dbReference type="Proteomes" id="UP000272464">
    <property type="component" value="Unassembled WGS sequence"/>
</dbReference>
<sequence length="376" mass="42125">MEHWKVHILNLNMLCEVSAMLEKLINNFTLLTSFLFFGNMARSRFLKDRVGSNLNFIISGVVLGLFGLLLMHFTFPINSLVVADFRQLAIIVSVFLGGAVSGFWTTLIIAIYRLIFLHGLSSASILGALNAALTFLLAVWLLPKRKFILGKWVLVLVLSLSTTLATFYLTLHEKVAAILIPFSFVFILAGMFSFYMLRYLKRSDDLLHMMKEAAHRDFLTGLHNLRAFEAFFDSKVEASYIEPAVFSLLVVDIDHFKQVNDTYGHAAGDAVLSQLADVLRDTFHPGDYIARKGGEEFVIIVDDCGIDKVRQVAERLRRNVENRIFALPEGDSIRVTISIGAAVYPVIDSEQLFEKADQALYAAKEAGRNQVCLMSA</sequence>
<dbReference type="PANTHER" id="PTHR45138:SF9">
    <property type="entry name" value="DIGUANYLATE CYCLASE DGCM-RELATED"/>
    <property type="match status" value="1"/>
</dbReference>
<feature type="transmembrane region" description="Helical" evidence="6">
    <location>
        <begin position="175"/>
        <end position="197"/>
    </location>
</feature>
<organism evidence="8 9">
    <name type="scientific">Paenibacillus zeisoli</name>
    <dbReference type="NCBI Taxonomy" id="2496267"/>
    <lineage>
        <taxon>Bacteria</taxon>
        <taxon>Bacillati</taxon>
        <taxon>Bacillota</taxon>
        <taxon>Bacilli</taxon>
        <taxon>Bacillales</taxon>
        <taxon>Paenibacillaceae</taxon>
        <taxon>Paenibacillus</taxon>
    </lineage>
</organism>
<dbReference type="FunFam" id="3.30.70.270:FF:000001">
    <property type="entry name" value="Diguanylate cyclase domain protein"/>
    <property type="match status" value="1"/>
</dbReference>
<dbReference type="GO" id="GO:0052621">
    <property type="term" value="F:diguanylate cyclase activity"/>
    <property type="evidence" value="ECO:0007669"/>
    <property type="project" value="TreeGrafter"/>
</dbReference>
<keyword evidence="2" id="KW-1003">Cell membrane</keyword>
<dbReference type="PROSITE" id="PS50887">
    <property type="entry name" value="GGDEF"/>
    <property type="match status" value="1"/>
</dbReference>
<dbReference type="Pfam" id="PF00990">
    <property type="entry name" value="GGDEF"/>
    <property type="match status" value="1"/>
</dbReference>
<feature type="transmembrane region" description="Helical" evidence="6">
    <location>
        <begin position="54"/>
        <end position="76"/>
    </location>
</feature>
<dbReference type="NCBIfam" id="TIGR00254">
    <property type="entry name" value="GGDEF"/>
    <property type="match status" value="1"/>
</dbReference>
<feature type="transmembrane region" description="Helical" evidence="6">
    <location>
        <begin position="88"/>
        <end position="115"/>
    </location>
</feature>
<dbReference type="AlphaFoldDB" id="A0A433X953"/>
<dbReference type="OrthoDB" id="9759607at2"/>
<feature type="transmembrane region" description="Helical" evidence="6">
    <location>
        <begin position="121"/>
        <end position="142"/>
    </location>
</feature>
<evidence type="ECO:0000313" key="9">
    <source>
        <dbReference type="Proteomes" id="UP000272464"/>
    </source>
</evidence>
<dbReference type="InterPro" id="IPR000160">
    <property type="entry name" value="GGDEF_dom"/>
</dbReference>
<dbReference type="GO" id="GO:0071555">
    <property type="term" value="P:cell wall organization"/>
    <property type="evidence" value="ECO:0007669"/>
    <property type="project" value="InterPro"/>
</dbReference>
<dbReference type="InterPro" id="IPR029787">
    <property type="entry name" value="Nucleotide_cyclase"/>
</dbReference>
<dbReference type="Pfam" id="PF07694">
    <property type="entry name" value="5TM-5TMR_LYT"/>
    <property type="match status" value="1"/>
</dbReference>
<dbReference type="GO" id="GO:0005886">
    <property type="term" value="C:plasma membrane"/>
    <property type="evidence" value="ECO:0007669"/>
    <property type="project" value="UniProtKB-SubCell"/>
</dbReference>
<evidence type="ECO:0000259" key="7">
    <source>
        <dbReference type="PROSITE" id="PS50887"/>
    </source>
</evidence>
<evidence type="ECO:0000256" key="6">
    <source>
        <dbReference type="SAM" id="Phobius"/>
    </source>
</evidence>
<feature type="domain" description="GGDEF" evidence="7">
    <location>
        <begin position="244"/>
        <end position="376"/>
    </location>
</feature>
<accession>A0A433X953</accession>
<dbReference type="GO" id="GO:0000155">
    <property type="term" value="F:phosphorelay sensor kinase activity"/>
    <property type="evidence" value="ECO:0007669"/>
    <property type="project" value="InterPro"/>
</dbReference>
<evidence type="ECO:0000256" key="1">
    <source>
        <dbReference type="ARBA" id="ARBA00004651"/>
    </source>
</evidence>
<dbReference type="PANTHER" id="PTHR45138">
    <property type="entry name" value="REGULATORY COMPONENTS OF SENSORY TRANSDUCTION SYSTEM"/>
    <property type="match status" value="1"/>
</dbReference>
<evidence type="ECO:0000256" key="5">
    <source>
        <dbReference type="ARBA" id="ARBA00023136"/>
    </source>
</evidence>
<dbReference type="InterPro" id="IPR043128">
    <property type="entry name" value="Rev_trsase/Diguanyl_cyclase"/>
</dbReference>
<evidence type="ECO:0000256" key="4">
    <source>
        <dbReference type="ARBA" id="ARBA00022989"/>
    </source>
</evidence>
<gene>
    <name evidence="8" type="ORF">EJP77_12185</name>
</gene>
<dbReference type="Gene3D" id="3.30.70.270">
    <property type="match status" value="1"/>
</dbReference>
<reference evidence="8 9" key="1">
    <citation type="submission" date="2018-12" db="EMBL/GenBank/DDBJ databases">
        <authorList>
            <person name="Sun L."/>
            <person name="Chen Z."/>
        </authorList>
    </citation>
    <scope>NUCLEOTIDE SEQUENCE [LARGE SCALE GENOMIC DNA]</scope>
    <source>
        <strain evidence="8 9">3-5-3</strain>
    </source>
</reference>
<comment type="subcellular location">
    <subcellularLocation>
        <location evidence="1">Cell membrane</location>
        <topology evidence="1">Multi-pass membrane protein</topology>
    </subcellularLocation>
</comment>
<name>A0A433X953_9BACL</name>
<feature type="transmembrane region" description="Helical" evidence="6">
    <location>
        <begin position="149"/>
        <end position="169"/>
    </location>
</feature>
<dbReference type="InterPro" id="IPR011620">
    <property type="entry name" value="Sig_transdc_His_kinase_LytS_TM"/>
</dbReference>
<keyword evidence="9" id="KW-1185">Reference proteome</keyword>
<evidence type="ECO:0000256" key="2">
    <source>
        <dbReference type="ARBA" id="ARBA00022475"/>
    </source>
</evidence>
<feature type="transmembrane region" description="Helical" evidence="6">
    <location>
        <begin position="24"/>
        <end position="42"/>
    </location>
</feature>
<dbReference type="GO" id="GO:1902201">
    <property type="term" value="P:negative regulation of bacterial-type flagellum-dependent cell motility"/>
    <property type="evidence" value="ECO:0007669"/>
    <property type="project" value="TreeGrafter"/>
</dbReference>
<keyword evidence="4 6" id="KW-1133">Transmembrane helix</keyword>
<proteinExistence type="predicted"/>
<evidence type="ECO:0000313" key="8">
    <source>
        <dbReference type="EMBL" id="RUT30579.1"/>
    </source>
</evidence>
<dbReference type="CDD" id="cd01949">
    <property type="entry name" value="GGDEF"/>
    <property type="match status" value="1"/>
</dbReference>